<protein>
    <submittedName>
        <fullName evidence="3">Uncharacterized protein</fullName>
    </submittedName>
</protein>
<feature type="transmembrane region" description="Helical" evidence="1">
    <location>
        <begin position="12"/>
        <end position="34"/>
    </location>
</feature>
<name>A0A0K0EZE1_STRVS</name>
<accession>A0A0K0EZE1</accession>
<keyword evidence="2" id="KW-1185">Reference proteome</keyword>
<keyword evidence="1" id="KW-1133">Transmembrane helix</keyword>
<organism evidence="2 3">
    <name type="scientific">Strongyloides venezuelensis</name>
    <name type="common">Threadworm</name>
    <dbReference type="NCBI Taxonomy" id="75913"/>
    <lineage>
        <taxon>Eukaryota</taxon>
        <taxon>Metazoa</taxon>
        <taxon>Ecdysozoa</taxon>
        <taxon>Nematoda</taxon>
        <taxon>Chromadorea</taxon>
        <taxon>Rhabditida</taxon>
        <taxon>Tylenchina</taxon>
        <taxon>Panagrolaimomorpha</taxon>
        <taxon>Strongyloidoidea</taxon>
        <taxon>Strongyloididae</taxon>
        <taxon>Strongyloides</taxon>
    </lineage>
</organism>
<evidence type="ECO:0000256" key="1">
    <source>
        <dbReference type="SAM" id="Phobius"/>
    </source>
</evidence>
<keyword evidence="1" id="KW-0472">Membrane</keyword>
<proteinExistence type="predicted"/>
<sequence>MMNKIEINGIPISLIFFLASIIYFCCVIIIYICLLRFAPEKLRQQNNSGLIGEDEYKYYCDCSCLLTVFPCQTFSLRSMLRKTWLCIKCNNIKKSFQCECLRPIVQGTPAYKVDFICCTI</sequence>
<keyword evidence="1" id="KW-0812">Transmembrane</keyword>
<evidence type="ECO:0000313" key="2">
    <source>
        <dbReference type="Proteomes" id="UP000035680"/>
    </source>
</evidence>
<reference evidence="2" key="1">
    <citation type="submission" date="2014-07" db="EMBL/GenBank/DDBJ databases">
        <authorList>
            <person name="Martin A.A"/>
            <person name="De Silva N."/>
        </authorList>
    </citation>
    <scope>NUCLEOTIDE SEQUENCE</scope>
</reference>
<dbReference type="WBParaSite" id="SVE_0190000.1">
    <property type="protein sequence ID" value="SVE_0190000.1"/>
    <property type="gene ID" value="SVE_0190000"/>
</dbReference>
<reference evidence="3" key="2">
    <citation type="submission" date="2015-08" db="UniProtKB">
        <authorList>
            <consortium name="WormBaseParasite"/>
        </authorList>
    </citation>
    <scope>IDENTIFICATION</scope>
</reference>
<dbReference type="Proteomes" id="UP000035680">
    <property type="component" value="Unassembled WGS sequence"/>
</dbReference>
<evidence type="ECO:0000313" key="3">
    <source>
        <dbReference type="WBParaSite" id="SVE_0190000.1"/>
    </source>
</evidence>
<dbReference type="AlphaFoldDB" id="A0A0K0EZE1"/>